<feature type="chain" id="PRO_5003456417" evidence="1">
    <location>
        <begin position="23"/>
        <end position="47"/>
    </location>
</feature>
<name>G3UC87_LOXAF</name>
<protein>
    <submittedName>
        <fullName evidence="2">Uncharacterized protein</fullName>
    </submittedName>
</protein>
<keyword evidence="3" id="KW-1185">Reference proteome</keyword>
<reference evidence="2" key="3">
    <citation type="submission" date="2025-09" db="UniProtKB">
        <authorList>
            <consortium name="Ensembl"/>
        </authorList>
    </citation>
    <scope>IDENTIFICATION</scope>
    <source>
        <strain evidence="2">Isolate ISIS603380</strain>
    </source>
</reference>
<evidence type="ECO:0000256" key="1">
    <source>
        <dbReference type="SAM" id="SignalP"/>
    </source>
</evidence>
<keyword evidence="1" id="KW-0732">Signal</keyword>
<evidence type="ECO:0000313" key="3">
    <source>
        <dbReference type="Proteomes" id="UP000007646"/>
    </source>
</evidence>
<dbReference type="Ensembl" id="ENSLAFT00000034249.1">
    <property type="protein sequence ID" value="ENSLAFP00000025445.1"/>
    <property type="gene ID" value="ENSLAFG00000029644.1"/>
</dbReference>
<dbReference type="AlphaFoldDB" id="G3UC87"/>
<evidence type="ECO:0000313" key="2">
    <source>
        <dbReference type="Ensembl" id="ENSLAFP00000025445.1"/>
    </source>
</evidence>
<organism evidence="2 3">
    <name type="scientific">Loxodonta africana</name>
    <name type="common">African elephant</name>
    <dbReference type="NCBI Taxonomy" id="9785"/>
    <lineage>
        <taxon>Eukaryota</taxon>
        <taxon>Metazoa</taxon>
        <taxon>Chordata</taxon>
        <taxon>Craniata</taxon>
        <taxon>Vertebrata</taxon>
        <taxon>Euteleostomi</taxon>
        <taxon>Mammalia</taxon>
        <taxon>Eutheria</taxon>
        <taxon>Afrotheria</taxon>
        <taxon>Proboscidea</taxon>
        <taxon>Elephantidae</taxon>
        <taxon>Loxodonta</taxon>
    </lineage>
</organism>
<dbReference type="InParanoid" id="G3UC87"/>
<sequence length="47" mass="5237">EPGRRKWFAISCIVTTCLSVEAFVLPEDNSGRVSPSCHAENPFPFIK</sequence>
<accession>G3UC87</accession>
<reference evidence="2 3" key="1">
    <citation type="submission" date="2009-06" db="EMBL/GenBank/DDBJ databases">
        <title>The Genome Sequence of Loxodonta africana (African elephant).</title>
        <authorList>
            <person name="Di Palma F."/>
            <person name="Heiman D."/>
            <person name="Young S."/>
            <person name="Johnson J."/>
            <person name="Lander E.S."/>
            <person name="Lindblad-Toh K."/>
        </authorList>
    </citation>
    <scope>NUCLEOTIDE SEQUENCE [LARGE SCALE GENOMIC DNA]</scope>
    <source>
        <strain evidence="2 3">Isolate ISIS603380</strain>
    </source>
</reference>
<dbReference type="Proteomes" id="UP000007646">
    <property type="component" value="Unassembled WGS sequence"/>
</dbReference>
<dbReference type="HOGENOM" id="CLU_3177890_0_0_1"/>
<feature type="signal peptide" evidence="1">
    <location>
        <begin position="1"/>
        <end position="22"/>
    </location>
</feature>
<proteinExistence type="predicted"/>
<reference evidence="2" key="2">
    <citation type="submission" date="2025-08" db="UniProtKB">
        <authorList>
            <consortium name="Ensembl"/>
        </authorList>
    </citation>
    <scope>IDENTIFICATION</scope>
    <source>
        <strain evidence="2">Isolate ISIS603380</strain>
    </source>
</reference>